<evidence type="ECO:0000313" key="1">
    <source>
        <dbReference type="EMBL" id="OPX56938.1"/>
    </source>
</evidence>
<dbReference type="OrthoDB" id="6119188at2"/>
<keyword evidence="2" id="KW-1185">Reference proteome</keyword>
<organism evidence="1 2">
    <name type="scientific">Oceanospirillum multiglobuliferum</name>
    <dbReference type="NCBI Taxonomy" id="64969"/>
    <lineage>
        <taxon>Bacteria</taxon>
        <taxon>Pseudomonadati</taxon>
        <taxon>Pseudomonadota</taxon>
        <taxon>Gammaproteobacteria</taxon>
        <taxon>Oceanospirillales</taxon>
        <taxon>Oceanospirillaceae</taxon>
        <taxon>Oceanospirillum</taxon>
    </lineage>
</organism>
<dbReference type="EMBL" id="MTSM01000001">
    <property type="protein sequence ID" value="OPX56938.1"/>
    <property type="molecule type" value="Genomic_DNA"/>
</dbReference>
<protein>
    <submittedName>
        <fullName evidence="1">Uncharacterized protein</fullName>
    </submittedName>
</protein>
<proteinExistence type="predicted"/>
<reference evidence="1 2" key="1">
    <citation type="submission" date="2017-01" db="EMBL/GenBank/DDBJ databases">
        <title>Genome Sequencing of a Marine Spirillum, Oceanospirillum multiglobuliferum ATCC 33336, from Japan.</title>
        <authorList>
            <person name="Carney J.G."/>
            <person name="Trachtenberg A.M."/>
            <person name="Rheaume B.A."/>
            <person name="Linnane J.D."/>
            <person name="Pitts N.L."/>
            <person name="Mykles D.L."/>
            <person name="Maclea K.S."/>
        </authorList>
    </citation>
    <scope>NUCLEOTIDE SEQUENCE [LARGE SCALE GENOMIC DNA]</scope>
    <source>
        <strain evidence="1 2">ATCC 33336</strain>
    </source>
</reference>
<evidence type="ECO:0000313" key="2">
    <source>
        <dbReference type="Proteomes" id="UP000191418"/>
    </source>
</evidence>
<dbReference type="STRING" id="64969.SAMN02745127_00870"/>
<name>A0A1T4MQ47_9GAMM</name>
<comment type="caution">
    <text evidence="1">The sequence shown here is derived from an EMBL/GenBank/DDBJ whole genome shotgun (WGS) entry which is preliminary data.</text>
</comment>
<dbReference type="Proteomes" id="UP000191418">
    <property type="component" value="Unassembled WGS sequence"/>
</dbReference>
<gene>
    <name evidence="1" type="ORF">BTE48_00430</name>
</gene>
<dbReference type="SUPFAM" id="SSF53850">
    <property type="entry name" value="Periplasmic binding protein-like II"/>
    <property type="match status" value="1"/>
</dbReference>
<dbReference type="RefSeq" id="WP_078744470.1">
    <property type="nucleotide sequence ID" value="NZ_FUXG01000004.1"/>
</dbReference>
<dbReference type="AlphaFoldDB" id="A0A1T4MQ47"/>
<dbReference type="Gene3D" id="3.40.190.10">
    <property type="entry name" value="Periplasmic binding protein-like II"/>
    <property type="match status" value="2"/>
</dbReference>
<sequence>MVKSKGLDSLVKFLGILLLTIVSMQSLAGTPLKLNLAGPKFAPYYYADADGKPSGELVRLYALIVEHAGFGWDGAIIPAKRVMKALTDGMYDSSILVKNPLLEASGTILSSPVPVSEMILNLYSHQVQKQSLTKESLLGKKVVVMRGYGYGGLRSWLDHNQDKLVMIEVDSFSSAIRMLEANRADYALLYDVNFAAGEKELGRSAKAVNSYTLERVPLYFHINSQQIPNAQQVMNKLMASYQSLVSLGVLAAASNLPDQVVKASGVQPQ</sequence>
<accession>A0A1T4MQ47</accession>